<dbReference type="Gene3D" id="1.20.1740.10">
    <property type="entry name" value="Amino acid/polyamine transporter I"/>
    <property type="match status" value="1"/>
</dbReference>
<organism evidence="5">
    <name type="scientific">Magallana gigas</name>
    <name type="common">Pacific oyster</name>
    <name type="synonym">Crassostrea gigas</name>
    <dbReference type="NCBI Taxonomy" id="29159"/>
    <lineage>
        <taxon>Eukaryota</taxon>
        <taxon>Metazoa</taxon>
        <taxon>Spiralia</taxon>
        <taxon>Lophotrochozoa</taxon>
        <taxon>Mollusca</taxon>
        <taxon>Bivalvia</taxon>
        <taxon>Autobranchia</taxon>
        <taxon>Pteriomorphia</taxon>
        <taxon>Ostreida</taxon>
        <taxon>Ostreoidea</taxon>
        <taxon>Ostreidae</taxon>
        <taxon>Magallana</taxon>
    </lineage>
</organism>
<dbReference type="AlphaFoldDB" id="K1QDY0"/>
<dbReference type="Pfam" id="PF13520">
    <property type="entry name" value="AA_permease_2"/>
    <property type="match status" value="1"/>
</dbReference>
<dbReference type="EMBL" id="JH816771">
    <property type="protein sequence ID" value="EKC27005.1"/>
    <property type="molecule type" value="Genomic_DNA"/>
</dbReference>
<dbReference type="InParanoid" id="K1QDY0"/>
<keyword evidence="4" id="KW-0472">Membrane</keyword>
<dbReference type="GO" id="GO:0015179">
    <property type="term" value="F:L-amino acid transmembrane transporter activity"/>
    <property type="evidence" value="ECO:0007669"/>
    <property type="project" value="TreeGrafter"/>
</dbReference>
<dbReference type="HOGENOM" id="CLU_007946_3_0_1"/>
<evidence type="ECO:0000313" key="5">
    <source>
        <dbReference type="EMBL" id="EKC27005.1"/>
    </source>
</evidence>
<dbReference type="PANTHER" id="PTHR11785">
    <property type="entry name" value="AMINO ACID TRANSPORTER"/>
    <property type="match status" value="1"/>
</dbReference>
<keyword evidence="2" id="KW-0812">Transmembrane</keyword>
<name>K1QDY0_MAGGI</name>
<dbReference type="GO" id="GO:0016020">
    <property type="term" value="C:membrane"/>
    <property type="evidence" value="ECO:0007669"/>
    <property type="project" value="UniProtKB-SubCell"/>
</dbReference>
<keyword evidence="3" id="KW-1133">Transmembrane helix</keyword>
<evidence type="ECO:0000256" key="4">
    <source>
        <dbReference type="ARBA" id="ARBA00023136"/>
    </source>
</evidence>
<evidence type="ECO:0000256" key="3">
    <source>
        <dbReference type="ARBA" id="ARBA00022989"/>
    </source>
</evidence>
<gene>
    <name evidence="5" type="ORF">CGI_10009541</name>
</gene>
<dbReference type="PANTHER" id="PTHR11785:SF512">
    <property type="entry name" value="SOBREMESA, ISOFORM B"/>
    <property type="match status" value="1"/>
</dbReference>
<dbReference type="InterPro" id="IPR002293">
    <property type="entry name" value="AA/rel_permease1"/>
</dbReference>
<protein>
    <submittedName>
        <fullName evidence="5">B(0,+)-type amino acid transporter 1</fullName>
    </submittedName>
</protein>
<dbReference type="InterPro" id="IPR050598">
    <property type="entry name" value="AminoAcid_Transporter"/>
</dbReference>
<reference evidence="5" key="1">
    <citation type="journal article" date="2012" name="Nature">
        <title>The oyster genome reveals stress adaptation and complexity of shell formation.</title>
        <authorList>
            <person name="Zhang G."/>
            <person name="Fang X."/>
            <person name="Guo X."/>
            <person name="Li L."/>
            <person name="Luo R."/>
            <person name="Xu F."/>
            <person name="Yang P."/>
            <person name="Zhang L."/>
            <person name="Wang X."/>
            <person name="Qi H."/>
            <person name="Xiong Z."/>
            <person name="Que H."/>
            <person name="Xie Y."/>
            <person name="Holland P.W."/>
            <person name="Paps J."/>
            <person name="Zhu Y."/>
            <person name="Wu F."/>
            <person name="Chen Y."/>
            <person name="Wang J."/>
            <person name="Peng C."/>
            <person name="Meng J."/>
            <person name="Yang L."/>
            <person name="Liu J."/>
            <person name="Wen B."/>
            <person name="Zhang N."/>
            <person name="Huang Z."/>
            <person name="Zhu Q."/>
            <person name="Feng Y."/>
            <person name="Mount A."/>
            <person name="Hedgecock D."/>
            <person name="Xu Z."/>
            <person name="Liu Y."/>
            <person name="Domazet-Loso T."/>
            <person name="Du Y."/>
            <person name="Sun X."/>
            <person name="Zhang S."/>
            <person name="Liu B."/>
            <person name="Cheng P."/>
            <person name="Jiang X."/>
            <person name="Li J."/>
            <person name="Fan D."/>
            <person name="Wang W."/>
            <person name="Fu W."/>
            <person name="Wang T."/>
            <person name="Wang B."/>
            <person name="Zhang J."/>
            <person name="Peng Z."/>
            <person name="Li Y."/>
            <person name="Li N."/>
            <person name="Wang J."/>
            <person name="Chen M."/>
            <person name="He Y."/>
            <person name="Tan F."/>
            <person name="Song X."/>
            <person name="Zheng Q."/>
            <person name="Huang R."/>
            <person name="Yang H."/>
            <person name="Du X."/>
            <person name="Chen L."/>
            <person name="Yang M."/>
            <person name="Gaffney P.M."/>
            <person name="Wang S."/>
            <person name="Luo L."/>
            <person name="She Z."/>
            <person name="Ming Y."/>
            <person name="Huang W."/>
            <person name="Zhang S."/>
            <person name="Huang B."/>
            <person name="Zhang Y."/>
            <person name="Qu T."/>
            <person name="Ni P."/>
            <person name="Miao G."/>
            <person name="Wang J."/>
            <person name="Wang Q."/>
            <person name="Steinberg C.E."/>
            <person name="Wang H."/>
            <person name="Li N."/>
            <person name="Qian L."/>
            <person name="Zhang G."/>
            <person name="Li Y."/>
            <person name="Yang H."/>
            <person name="Liu X."/>
            <person name="Wang J."/>
            <person name="Yin Y."/>
            <person name="Wang J."/>
        </authorList>
    </citation>
    <scope>NUCLEOTIDE SEQUENCE [LARGE SCALE GENOMIC DNA]</scope>
    <source>
        <strain evidence="5">05x7-T-G4-1.051#20</strain>
    </source>
</reference>
<proteinExistence type="predicted"/>
<evidence type="ECO:0000256" key="2">
    <source>
        <dbReference type="ARBA" id="ARBA00022692"/>
    </source>
</evidence>
<sequence length="516" mass="55646">MDTKDNVMICNEMSNKLGNDVIVQPEVVVPRRLGLSSGIAFVVGTIIGSGIFISPKGVLLGTGSVGLCLVAWGLSAAISFCGALVMAELGLLLPRSGGSYVYLHKAFGDFPAFLFVWVSAVVIGPAAQLVKSLTVAEYISRAALDECQRTQGWTKLTAAVVIISVAIVNVLSVRLAARTQVLFSVIKVGGLLVIIGGGIYSLVKGNYGILGSGFEGSNAELSGIASALYSGLWAFGGWGNLNYAMEELKKPQRNLPLSIGVSMLTVFFIYMLVNVSYFTLLTKDEFLSSWAVGVTWAEKLFGEGAIFVPIIVACSVFGSANGGAFVNSRMIFAAARDRNFPSLLCYLNVHSLIPTPSVILMTVLALIYLALPGNVGSILNLTGFIVWGTYGLIMVAHIVFKFQKDTKDTPRVVRVPIFVSLVVLVTCVYLVVAPFLDGVKMEYVFAFSVLVVGVFIYFPFIYYRFSVPGSVKLESKHGSKCKPSLVPTFTRFPESKYEGLRREVDVGYACPLLKRE</sequence>
<accession>K1QDY0</accession>
<evidence type="ECO:0000256" key="1">
    <source>
        <dbReference type="ARBA" id="ARBA00004141"/>
    </source>
</evidence>
<comment type="subcellular location">
    <subcellularLocation>
        <location evidence="1">Membrane</location>
        <topology evidence="1">Multi-pass membrane protein</topology>
    </subcellularLocation>
</comment>
<dbReference type="PIRSF" id="PIRSF006060">
    <property type="entry name" value="AA_transporter"/>
    <property type="match status" value="1"/>
</dbReference>